<sequence length="259" mass="29413">MCNTLTIYLAQKHKGRKTTEFWDVKIIGSTRICNKLEIKLEMFHFDEDSRGIIKRTILHSIGRSWKETRNRKNAKNRSKQLYTHTGGLKILARCGEEKSELQGRRLSRGELWILTHKRRNASYIHPEARTISERIEEIEQHDESFRLLSQNNLLAQALGKEHPDRVRGVGFGPTSSQLFGTTSHQSSDGAQREETQRVLLELQVAAEKLKRKAVEEEVAAEKTKRQTVEDEVVAGKIKIQAMESALGCLIQEQGGGAAT</sequence>
<proteinExistence type="predicted"/>
<dbReference type="InterPro" id="IPR004252">
    <property type="entry name" value="Probable_transposase_24"/>
</dbReference>
<organism evidence="2 3">
    <name type="scientific">Arachis hypogaea</name>
    <name type="common">Peanut</name>
    <dbReference type="NCBI Taxonomy" id="3818"/>
    <lineage>
        <taxon>Eukaryota</taxon>
        <taxon>Viridiplantae</taxon>
        <taxon>Streptophyta</taxon>
        <taxon>Embryophyta</taxon>
        <taxon>Tracheophyta</taxon>
        <taxon>Spermatophyta</taxon>
        <taxon>Magnoliopsida</taxon>
        <taxon>eudicotyledons</taxon>
        <taxon>Gunneridae</taxon>
        <taxon>Pentapetalae</taxon>
        <taxon>rosids</taxon>
        <taxon>fabids</taxon>
        <taxon>Fabales</taxon>
        <taxon>Fabaceae</taxon>
        <taxon>Papilionoideae</taxon>
        <taxon>50 kb inversion clade</taxon>
        <taxon>dalbergioids sensu lato</taxon>
        <taxon>Dalbergieae</taxon>
        <taxon>Pterocarpus clade</taxon>
        <taxon>Arachis</taxon>
    </lineage>
</organism>
<name>A0A444Y9N5_ARAHY</name>
<dbReference type="Pfam" id="PF03004">
    <property type="entry name" value="Transposase_24"/>
    <property type="match status" value="1"/>
</dbReference>
<accession>A0A444Y9N5</accession>
<feature type="compositionally biased region" description="Polar residues" evidence="1">
    <location>
        <begin position="173"/>
        <end position="189"/>
    </location>
</feature>
<evidence type="ECO:0000313" key="2">
    <source>
        <dbReference type="EMBL" id="RYQ98633.1"/>
    </source>
</evidence>
<keyword evidence="3" id="KW-1185">Reference proteome</keyword>
<dbReference type="EMBL" id="SDMP01000017">
    <property type="protein sequence ID" value="RYQ98633.1"/>
    <property type="molecule type" value="Genomic_DNA"/>
</dbReference>
<gene>
    <name evidence="2" type="ORF">Ahy_B07g086400</name>
</gene>
<evidence type="ECO:0000313" key="3">
    <source>
        <dbReference type="Proteomes" id="UP000289738"/>
    </source>
</evidence>
<reference evidence="2 3" key="1">
    <citation type="submission" date="2019-01" db="EMBL/GenBank/DDBJ databases">
        <title>Sequencing of cultivated peanut Arachis hypogaea provides insights into genome evolution and oil improvement.</title>
        <authorList>
            <person name="Chen X."/>
        </authorList>
    </citation>
    <scope>NUCLEOTIDE SEQUENCE [LARGE SCALE GENOMIC DNA]</scope>
    <source>
        <strain evidence="3">cv. Fuhuasheng</strain>
        <tissue evidence="2">Leaves</tissue>
    </source>
</reference>
<dbReference type="AlphaFoldDB" id="A0A444Y9N5"/>
<protein>
    <submittedName>
        <fullName evidence="2">Uncharacterized protein</fullName>
    </submittedName>
</protein>
<dbReference type="Proteomes" id="UP000289738">
    <property type="component" value="Chromosome B07"/>
</dbReference>
<evidence type="ECO:0000256" key="1">
    <source>
        <dbReference type="SAM" id="MobiDB-lite"/>
    </source>
</evidence>
<comment type="caution">
    <text evidence="2">The sequence shown here is derived from an EMBL/GenBank/DDBJ whole genome shotgun (WGS) entry which is preliminary data.</text>
</comment>
<feature type="region of interest" description="Disordered" evidence="1">
    <location>
        <begin position="170"/>
        <end position="194"/>
    </location>
</feature>